<organism evidence="3 4">
    <name type="scientific">Austropuccinia psidii MF-1</name>
    <dbReference type="NCBI Taxonomy" id="1389203"/>
    <lineage>
        <taxon>Eukaryota</taxon>
        <taxon>Fungi</taxon>
        <taxon>Dikarya</taxon>
        <taxon>Basidiomycota</taxon>
        <taxon>Pucciniomycotina</taxon>
        <taxon>Pucciniomycetes</taxon>
        <taxon>Pucciniales</taxon>
        <taxon>Sphaerophragmiaceae</taxon>
        <taxon>Austropuccinia</taxon>
    </lineage>
</organism>
<dbReference type="InterPro" id="IPR013103">
    <property type="entry name" value="RVT_2"/>
</dbReference>
<protein>
    <recommendedName>
        <fullName evidence="2">Reverse transcriptase Ty1/copia-type domain-containing protein</fullName>
    </recommendedName>
</protein>
<gene>
    <name evidence="3" type="ORF">O181_032365</name>
</gene>
<evidence type="ECO:0000313" key="3">
    <source>
        <dbReference type="EMBL" id="MBW0492650.1"/>
    </source>
</evidence>
<sequence>MSLRLLLATACLQHWKVCSFDVSGAYLYSPVEETVLMVPPTHFISCLEGKVLHLQKSLYGMKQAGRCWWLHLSGILEGLRFTLCEVDLSLYVFRKDDAIIVIWIHVDDDIIASNSLAHIEDFPKALCDNFKIKWSDNMRRIVSLECDMGEGEVTLSQTRLTNDVRCDYETDDNITINQQYY</sequence>
<accession>A0A9Q3D0W4</accession>
<keyword evidence="1" id="KW-0732">Signal</keyword>
<comment type="caution">
    <text evidence="3">The sequence shown here is derived from an EMBL/GenBank/DDBJ whole genome shotgun (WGS) entry which is preliminary data.</text>
</comment>
<proteinExistence type="predicted"/>
<evidence type="ECO:0000259" key="2">
    <source>
        <dbReference type="Pfam" id="PF07727"/>
    </source>
</evidence>
<dbReference type="AlphaFoldDB" id="A0A9Q3D0W4"/>
<feature type="signal peptide" evidence="1">
    <location>
        <begin position="1"/>
        <end position="19"/>
    </location>
</feature>
<evidence type="ECO:0000313" key="4">
    <source>
        <dbReference type="Proteomes" id="UP000765509"/>
    </source>
</evidence>
<dbReference type="Proteomes" id="UP000765509">
    <property type="component" value="Unassembled WGS sequence"/>
</dbReference>
<evidence type="ECO:0000256" key="1">
    <source>
        <dbReference type="SAM" id="SignalP"/>
    </source>
</evidence>
<dbReference type="EMBL" id="AVOT02011693">
    <property type="protein sequence ID" value="MBW0492650.1"/>
    <property type="molecule type" value="Genomic_DNA"/>
</dbReference>
<reference evidence="3" key="1">
    <citation type="submission" date="2021-03" db="EMBL/GenBank/DDBJ databases">
        <title>Draft genome sequence of rust myrtle Austropuccinia psidii MF-1, a brazilian biotype.</title>
        <authorList>
            <person name="Quecine M.C."/>
            <person name="Pachon D.M.R."/>
            <person name="Bonatelli M.L."/>
            <person name="Correr F.H."/>
            <person name="Franceschini L.M."/>
            <person name="Leite T.F."/>
            <person name="Margarido G.R.A."/>
            <person name="Almeida C.A."/>
            <person name="Ferrarezi J.A."/>
            <person name="Labate C.A."/>
        </authorList>
    </citation>
    <scope>NUCLEOTIDE SEQUENCE</scope>
    <source>
        <strain evidence="3">MF-1</strain>
    </source>
</reference>
<dbReference type="SUPFAM" id="SSF56672">
    <property type="entry name" value="DNA/RNA polymerases"/>
    <property type="match status" value="1"/>
</dbReference>
<name>A0A9Q3D0W4_9BASI</name>
<feature type="domain" description="Reverse transcriptase Ty1/copia-type" evidence="2">
    <location>
        <begin position="2"/>
        <end position="175"/>
    </location>
</feature>
<keyword evidence="4" id="KW-1185">Reference proteome</keyword>
<dbReference type="InterPro" id="IPR043502">
    <property type="entry name" value="DNA/RNA_pol_sf"/>
</dbReference>
<dbReference type="Pfam" id="PF07727">
    <property type="entry name" value="RVT_2"/>
    <property type="match status" value="1"/>
</dbReference>
<feature type="chain" id="PRO_5040235006" description="Reverse transcriptase Ty1/copia-type domain-containing protein" evidence="1">
    <location>
        <begin position="20"/>
        <end position="181"/>
    </location>
</feature>
<feature type="non-terminal residue" evidence="3">
    <location>
        <position position="181"/>
    </location>
</feature>
<dbReference type="OrthoDB" id="3054497at2759"/>